<evidence type="ECO:0000313" key="2">
    <source>
        <dbReference type="Proteomes" id="UP001302812"/>
    </source>
</evidence>
<gene>
    <name evidence="1" type="ORF">N656DRAFT_90570</name>
</gene>
<protein>
    <submittedName>
        <fullName evidence="1">Uncharacterized protein</fullName>
    </submittedName>
</protein>
<accession>A0AAN6TDK3</accession>
<dbReference type="AlphaFoldDB" id="A0AAN6TDK3"/>
<evidence type="ECO:0000313" key="1">
    <source>
        <dbReference type="EMBL" id="KAK4112452.1"/>
    </source>
</evidence>
<dbReference type="RefSeq" id="XP_064670022.1">
    <property type="nucleotide sequence ID" value="XM_064819393.1"/>
</dbReference>
<sequence>MNHLHNMADATRLNEALIRSRRWRESVSAEQANRETRGVTVEGWCEPHLAGGSLQSPSPTKHLGQLSDRPVPCGYGLDWLRAKGSATGSRKSGIARIEACATFMFACFETLWNGRELGRCLLTGAAIPSLTRYHLRYGFRSWWVPAHPATSDPGKPQQNVAIW</sequence>
<reference evidence="1" key="2">
    <citation type="submission" date="2023-05" db="EMBL/GenBank/DDBJ databases">
        <authorList>
            <consortium name="Lawrence Berkeley National Laboratory"/>
            <person name="Steindorff A."/>
            <person name="Hensen N."/>
            <person name="Bonometti L."/>
            <person name="Westerberg I."/>
            <person name="Brannstrom I.O."/>
            <person name="Guillou S."/>
            <person name="Cros-Aarteil S."/>
            <person name="Calhoun S."/>
            <person name="Haridas S."/>
            <person name="Kuo A."/>
            <person name="Mondo S."/>
            <person name="Pangilinan J."/>
            <person name="Riley R."/>
            <person name="Labutti K."/>
            <person name="Andreopoulos B."/>
            <person name="Lipzen A."/>
            <person name="Chen C."/>
            <person name="Yanf M."/>
            <person name="Daum C."/>
            <person name="Ng V."/>
            <person name="Clum A."/>
            <person name="Ohm R."/>
            <person name="Martin F."/>
            <person name="Silar P."/>
            <person name="Natvig D."/>
            <person name="Lalanne C."/>
            <person name="Gautier V."/>
            <person name="Ament-Velasquez S.L."/>
            <person name="Kruys A."/>
            <person name="Hutchinson M.I."/>
            <person name="Powell A.J."/>
            <person name="Barry K."/>
            <person name="Miller A.N."/>
            <person name="Grigoriev I.V."/>
            <person name="Debuchy R."/>
            <person name="Gladieux P."/>
            <person name="Thoren M.H."/>
            <person name="Johannesson H."/>
        </authorList>
    </citation>
    <scope>NUCLEOTIDE SEQUENCE</scope>
    <source>
        <strain evidence="1">CBS 508.74</strain>
    </source>
</reference>
<dbReference type="Proteomes" id="UP001302812">
    <property type="component" value="Unassembled WGS sequence"/>
</dbReference>
<comment type="caution">
    <text evidence="1">The sequence shown here is derived from an EMBL/GenBank/DDBJ whole genome shotgun (WGS) entry which is preliminary data.</text>
</comment>
<dbReference type="GeneID" id="89943519"/>
<keyword evidence="2" id="KW-1185">Reference proteome</keyword>
<name>A0AAN6TDK3_9PEZI</name>
<organism evidence="1 2">
    <name type="scientific">Canariomyces notabilis</name>
    <dbReference type="NCBI Taxonomy" id="2074819"/>
    <lineage>
        <taxon>Eukaryota</taxon>
        <taxon>Fungi</taxon>
        <taxon>Dikarya</taxon>
        <taxon>Ascomycota</taxon>
        <taxon>Pezizomycotina</taxon>
        <taxon>Sordariomycetes</taxon>
        <taxon>Sordariomycetidae</taxon>
        <taxon>Sordariales</taxon>
        <taxon>Chaetomiaceae</taxon>
        <taxon>Canariomyces</taxon>
    </lineage>
</organism>
<proteinExistence type="predicted"/>
<dbReference type="EMBL" id="MU853342">
    <property type="protein sequence ID" value="KAK4112452.1"/>
    <property type="molecule type" value="Genomic_DNA"/>
</dbReference>
<reference evidence="1" key="1">
    <citation type="journal article" date="2023" name="Mol. Phylogenet. Evol.">
        <title>Genome-scale phylogeny and comparative genomics of the fungal order Sordariales.</title>
        <authorList>
            <person name="Hensen N."/>
            <person name="Bonometti L."/>
            <person name="Westerberg I."/>
            <person name="Brannstrom I.O."/>
            <person name="Guillou S."/>
            <person name="Cros-Aarteil S."/>
            <person name="Calhoun S."/>
            <person name="Haridas S."/>
            <person name="Kuo A."/>
            <person name="Mondo S."/>
            <person name="Pangilinan J."/>
            <person name="Riley R."/>
            <person name="LaButti K."/>
            <person name="Andreopoulos B."/>
            <person name="Lipzen A."/>
            <person name="Chen C."/>
            <person name="Yan M."/>
            <person name="Daum C."/>
            <person name="Ng V."/>
            <person name="Clum A."/>
            <person name="Steindorff A."/>
            <person name="Ohm R.A."/>
            <person name="Martin F."/>
            <person name="Silar P."/>
            <person name="Natvig D.O."/>
            <person name="Lalanne C."/>
            <person name="Gautier V."/>
            <person name="Ament-Velasquez S.L."/>
            <person name="Kruys A."/>
            <person name="Hutchinson M.I."/>
            <person name="Powell A.J."/>
            <person name="Barry K."/>
            <person name="Miller A.N."/>
            <person name="Grigoriev I.V."/>
            <person name="Debuchy R."/>
            <person name="Gladieux P."/>
            <person name="Hiltunen Thoren M."/>
            <person name="Johannesson H."/>
        </authorList>
    </citation>
    <scope>NUCLEOTIDE SEQUENCE</scope>
    <source>
        <strain evidence="1">CBS 508.74</strain>
    </source>
</reference>